<name>A0A3N9WLZ1_9ACTN</name>
<dbReference type="PANTHER" id="PTHR30349:SF41">
    <property type="entry name" value="INTEGRASE_RECOMBINASE PROTEIN MJ0367-RELATED"/>
    <property type="match status" value="1"/>
</dbReference>
<dbReference type="InterPro" id="IPR011010">
    <property type="entry name" value="DNA_brk_join_enz"/>
</dbReference>
<dbReference type="PANTHER" id="PTHR30349">
    <property type="entry name" value="PHAGE INTEGRASE-RELATED"/>
    <property type="match status" value="1"/>
</dbReference>
<comment type="caution">
    <text evidence="5">The sequence shown here is derived from an EMBL/GenBank/DDBJ whole genome shotgun (WGS) entry which is preliminary data.</text>
</comment>
<dbReference type="Pfam" id="PF00589">
    <property type="entry name" value="Phage_integrase"/>
    <property type="match status" value="1"/>
</dbReference>
<dbReference type="OrthoDB" id="1850235at2"/>
<keyword evidence="3" id="KW-0233">DNA recombination</keyword>
<accession>A0A3N9WLZ1</accession>
<evidence type="ECO:0000259" key="4">
    <source>
        <dbReference type="PROSITE" id="PS51898"/>
    </source>
</evidence>
<dbReference type="Gene3D" id="1.10.443.10">
    <property type="entry name" value="Intergrase catalytic core"/>
    <property type="match status" value="1"/>
</dbReference>
<feature type="domain" description="Tyr recombinase" evidence="4">
    <location>
        <begin position="182"/>
        <end position="392"/>
    </location>
</feature>
<evidence type="ECO:0000313" key="6">
    <source>
        <dbReference type="Proteomes" id="UP000266889"/>
    </source>
</evidence>
<dbReference type="GO" id="GO:0003677">
    <property type="term" value="F:DNA binding"/>
    <property type="evidence" value="ECO:0007669"/>
    <property type="project" value="UniProtKB-KW"/>
</dbReference>
<dbReference type="Pfam" id="PF22022">
    <property type="entry name" value="Phage_int_M"/>
    <property type="match status" value="1"/>
</dbReference>
<evidence type="ECO:0000256" key="1">
    <source>
        <dbReference type="ARBA" id="ARBA00008857"/>
    </source>
</evidence>
<keyword evidence="6" id="KW-1185">Reference proteome</keyword>
<reference evidence="5 6" key="1">
    <citation type="submission" date="2018-05" db="EMBL/GenBank/DDBJ databases">
        <title>Micromonospora from Atacama Desert.</title>
        <authorList>
            <person name="Carro L."/>
            <person name="Goodfellow M."/>
            <person name="Klenk H.-P."/>
        </authorList>
    </citation>
    <scope>NUCLEOTIDE SEQUENCE [LARGE SCALE GENOMIC DNA]</scope>
    <source>
        <strain evidence="5 6">LB32</strain>
    </source>
</reference>
<dbReference type="InterPro" id="IPR050090">
    <property type="entry name" value="Tyrosine_recombinase_XerCD"/>
</dbReference>
<evidence type="ECO:0000256" key="2">
    <source>
        <dbReference type="ARBA" id="ARBA00023125"/>
    </source>
</evidence>
<dbReference type="Proteomes" id="UP000266889">
    <property type="component" value="Unassembled WGS sequence"/>
</dbReference>
<evidence type="ECO:0000313" key="5">
    <source>
        <dbReference type="EMBL" id="RQX01828.1"/>
    </source>
</evidence>
<comment type="similarity">
    <text evidence="1">Belongs to the 'phage' integrase family.</text>
</comment>
<sequence>MAVDDLWYLKALGPDRKRLPSKRHGRGKRWRVRYSDASGVTRERLFDRQTDAKDFDANARTGNVDAAKVDRAQRSVTFQDYAERWRLSREIGWAMETRKRVESNLRCHLFPAFGSVTPRSITLTTVLEWLTSQLANDVPKSSLRLYFELLDAILAAAVTDKVIPDNPCDGVKLVKVLRGLSRVPKWVPTEHEVLALLDAVPARYRAAIWLGAGQGCRFGEMLGMEHGKSVDLSAQELHVTQQLRYSPQGYGGFYLCLPKAGSSGTLDLDQAVREALETHVRDFPPVEVEMVDITSGDPVRRSVPLLFTTTRGNPFTDRTWSNEWVKWRDKAGWPKKHGGFHALRHFFATTLITNHAEPQDVQRLLRHQTLRITLETYVHWWPRRERRRGVIGDVLRAAAHRR</sequence>
<dbReference type="InterPro" id="IPR002104">
    <property type="entry name" value="Integrase_catalytic"/>
</dbReference>
<organism evidence="5 6">
    <name type="scientific">Micromonospora arida</name>
    <dbReference type="NCBI Taxonomy" id="2203715"/>
    <lineage>
        <taxon>Bacteria</taxon>
        <taxon>Bacillati</taxon>
        <taxon>Actinomycetota</taxon>
        <taxon>Actinomycetes</taxon>
        <taxon>Micromonosporales</taxon>
        <taxon>Micromonosporaceae</taxon>
        <taxon>Micromonospora</taxon>
    </lineage>
</organism>
<dbReference type="InterPro" id="IPR053876">
    <property type="entry name" value="Phage_int_M"/>
</dbReference>
<dbReference type="GO" id="GO:0006310">
    <property type="term" value="P:DNA recombination"/>
    <property type="evidence" value="ECO:0007669"/>
    <property type="project" value="UniProtKB-KW"/>
</dbReference>
<gene>
    <name evidence="5" type="ORF">DLJ58_32050</name>
</gene>
<dbReference type="GO" id="GO:0015074">
    <property type="term" value="P:DNA integration"/>
    <property type="evidence" value="ECO:0007669"/>
    <property type="project" value="InterPro"/>
</dbReference>
<dbReference type="PROSITE" id="PS51898">
    <property type="entry name" value="TYR_RECOMBINASE"/>
    <property type="match status" value="1"/>
</dbReference>
<dbReference type="Gene3D" id="1.10.150.130">
    <property type="match status" value="1"/>
</dbReference>
<keyword evidence="2" id="KW-0238">DNA-binding</keyword>
<dbReference type="EMBL" id="QGSY01000325">
    <property type="protein sequence ID" value="RQX01828.1"/>
    <property type="molecule type" value="Genomic_DNA"/>
</dbReference>
<evidence type="ECO:0000256" key="3">
    <source>
        <dbReference type="ARBA" id="ARBA00023172"/>
    </source>
</evidence>
<dbReference type="AlphaFoldDB" id="A0A3N9WLZ1"/>
<protein>
    <submittedName>
        <fullName evidence="5">Site-specific integrase</fullName>
    </submittedName>
</protein>
<dbReference type="InterPro" id="IPR010998">
    <property type="entry name" value="Integrase_recombinase_N"/>
</dbReference>
<proteinExistence type="inferred from homology"/>
<dbReference type="InterPro" id="IPR013762">
    <property type="entry name" value="Integrase-like_cat_sf"/>
</dbReference>
<dbReference type="SUPFAM" id="SSF56349">
    <property type="entry name" value="DNA breaking-rejoining enzymes"/>
    <property type="match status" value="1"/>
</dbReference>